<evidence type="ECO:0000313" key="8">
    <source>
        <dbReference type="Proteomes" id="UP001596175"/>
    </source>
</evidence>
<evidence type="ECO:0000256" key="4">
    <source>
        <dbReference type="ARBA" id="ARBA00035174"/>
    </source>
</evidence>
<keyword evidence="8" id="KW-1185">Reference proteome</keyword>
<dbReference type="PANTHER" id="PTHR13528:SF2">
    <property type="entry name" value="LARGE RIBOSOMAL SUBUNIT PROTEIN BL28M"/>
    <property type="match status" value="1"/>
</dbReference>
<dbReference type="Pfam" id="PF00830">
    <property type="entry name" value="Ribosomal_L28"/>
    <property type="match status" value="1"/>
</dbReference>
<gene>
    <name evidence="5 7" type="primary">rpmB</name>
    <name evidence="7" type="ORF">ACFPK1_24805</name>
</gene>
<dbReference type="Proteomes" id="UP001596175">
    <property type="component" value="Unassembled WGS sequence"/>
</dbReference>
<evidence type="ECO:0000256" key="1">
    <source>
        <dbReference type="ARBA" id="ARBA00008760"/>
    </source>
</evidence>
<evidence type="ECO:0000256" key="3">
    <source>
        <dbReference type="ARBA" id="ARBA00023274"/>
    </source>
</evidence>
<keyword evidence="3 5" id="KW-0687">Ribonucleoprotein</keyword>
<comment type="caution">
    <text evidence="7">The sequence shown here is derived from an EMBL/GenBank/DDBJ whole genome shotgun (WGS) entry which is preliminary data.</text>
</comment>
<keyword evidence="2 5" id="KW-0689">Ribosomal protein</keyword>
<name>A0ABV9ZMG8_9PSEU</name>
<dbReference type="RefSeq" id="WP_378023626.1">
    <property type="nucleotide sequence ID" value="NZ_JBHSKG010000016.1"/>
</dbReference>
<evidence type="ECO:0000256" key="6">
    <source>
        <dbReference type="SAM" id="MobiDB-lite"/>
    </source>
</evidence>
<sequence length="80" mass="8985">MTMGRRCQVTGRSPGVGRNVSHSHVRTPRRFGVNVQDRRYWAPSLGRYVRLRLSAKGIKVVDRDGVDAVVARLRAAGERI</sequence>
<feature type="region of interest" description="Disordered" evidence="6">
    <location>
        <begin position="1"/>
        <end position="24"/>
    </location>
</feature>
<dbReference type="Gene3D" id="2.30.170.40">
    <property type="entry name" value="Ribosomal protein L28/L24"/>
    <property type="match status" value="1"/>
</dbReference>
<dbReference type="SUPFAM" id="SSF143800">
    <property type="entry name" value="L28p-like"/>
    <property type="match status" value="1"/>
</dbReference>
<evidence type="ECO:0000256" key="5">
    <source>
        <dbReference type="HAMAP-Rule" id="MF_00373"/>
    </source>
</evidence>
<dbReference type="NCBIfam" id="TIGR00009">
    <property type="entry name" value="L28"/>
    <property type="match status" value="1"/>
</dbReference>
<evidence type="ECO:0000313" key="7">
    <source>
        <dbReference type="EMBL" id="MFC5141480.1"/>
    </source>
</evidence>
<dbReference type="GO" id="GO:0005840">
    <property type="term" value="C:ribosome"/>
    <property type="evidence" value="ECO:0007669"/>
    <property type="project" value="UniProtKB-KW"/>
</dbReference>
<dbReference type="InterPro" id="IPR034704">
    <property type="entry name" value="Ribosomal_bL28/bL31-like_sf"/>
</dbReference>
<dbReference type="InterPro" id="IPR001383">
    <property type="entry name" value="Ribosomal_bL28_bact-type"/>
</dbReference>
<comment type="similarity">
    <text evidence="1 5">Belongs to the bacterial ribosomal protein bL28 family.</text>
</comment>
<dbReference type="InterPro" id="IPR026569">
    <property type="entry name" value="Ribosomal_bL28"/>
</dbReference>
<dbReference type="InterPro" id="IPR037147">
    <property type="entry name" value="Ribosomal_bL28_sf"/>
</dbReference>
<dbReference type="PANTHER" id="PTHR13528">
    <property type="entry name" value="39S RIBOSOMAL PROTEIN L28, MITOCHONDRIAL"/>
    <property type="match status" value="1"/>
</dbReference>
<proteinExistence type="inferred from homology"/>
<dbReference type="HAMAP" id="MF_00373">
    <property type="entry name" value="Ribosomal_bL28"/>
    <property type="match status" value="1"/>
</dbReference>
<evidence type="ECO:0000256" key="2">
    <source>
        <dbReference type="ARBA" id="ARBA00022980"/>
    </source>
</evidence>
<reference evidence="8" key="1">
    <citation type="journal article" date="2019" name="Int. J. Syst. Evol. Microbiol.">
        <title>The Global Catalogue of Microorganisms (GCM) 10K type strain sequencing project: providing services to taxonomists for standard genome sequencing and annotation.</title>
        <authorList>
            <consortium name="The Broad Institute Genomics Platform"/>
            <consortium name="The Broad Institute Genome Sequencing Center for Infectious Disease"/>
            <person name="Wu L."/>
            <person name="Ma J."/>
        </authorList>
    </citation>
    <scope>NUCLEOTIDE SEQUENCE [LARGE SCALE GENOMIC DNA]</scope>
    <source>
        <strain evidence="8">XZYJ18</strain>
    </source>
</reference>
<accession>A0ABV9ZMG8</accession>
<dbReference type="EMBL" id="JBHSKG010000016">
    <property type="protein sequence ID" value="MFC5141480.1"/>
    <property type="molecule type" value="Genomic_DNA"/>
</dbReference>
<protein>
    <recommendedName>
        <fullName evidence="4 5">Large ribosomal subunit protein bL28</fullName>
    </recommendedName>
</protein>
<organism evidence="7 8">
    <name type="scientific">Actinomycetospora rhizophila</name>
    <dbReference type="NCBI Taxonomy" id="1416876"/>
    <lineage>
        <taxon>Bacteria</taxon>
        <taxon>Bacillati</taxon>
        <taxon>Actinomycetota</taxon>
        <taxon>Actinomycetes</taxon>
        <taxon>Pseudonocardiales</taxon>
        <taxon>Pseudonocardiaceae</taxon>
        <taxon>Actinomycetospora</taxon>
    </lineage>
</organism>